<dbReference type="Gene3D" id="1.10.357.10">
    <property type="entry name" value="Tetracycline Repressor, domain 2"/>
    <property type="match status" value="1"/>
</dbReference>
<dbReference type="SUPFAM" id="SSF46689">
    <property type="entry name" value="Homeodomain-like"/>
    <property type="match status" value="1"/>
</dbReference>
<dbReference type="HOGENOM" id="CLU_069356_13_2_11"/>
<dbReference type="PROSITE" id="PS50977">
    <property type="entry name" value="HTH_TETR_2"/>
    <property type="match status" value="1"/>
</dbReference>
<organism evidence="5 6">
    <name type="scientific">Streptomyces glaucescens</name>
    <dbReference type="NCBI Taxonomy" id="1907"/>
    <lineage>
        <taxon>Bacteria</taxon>
        <taxon>Bacillati</taxon>
        <taxon>Actinomycetota</taxon>
        <taxon>Actinomycetes</taxon>
        <taxon>Kitasatosporales</taxon>
        <taxon>Streptomycetaceae</taxon>
        <taxon>Streptomyces</taxon>
    </lineage>
</organism>
<dbReference type="Proteomes" id="UP000029482">
    <property type="component" value="Chromosome"/>
</dbReference>
<dbReference type="Pfam" id="PF17932">
    <property type="entry name" value="TetR_C_24"/>
    <property type="match status" value="1"/>
</dbReference>
<dbReference type="GO" id="GO:0000976">
    <property type="term" value="F:transcription cis-regulatory region binding"/>
    <property type="evidence" value="ECO:0007669"/>
    <property type="project" value="TreeGrafter"/>
</dbReference>
<dbReference type="Gene3D" id="1.10.10.60">
    <property type="entry name" value="Homeodomain-like"/>
    <property type="match status" value="1"/>
</dbReference>
<keyword evidence="6" id="KW-1185">Reference proteome</keyword>
<dbReference type="eggNOG" id="COG1309">
    <property type="taxonomic scope" value="Bacteria"/>
</dbReference>
<dbReference type="PANTHER" id="PTHR30055">
    <property type="entry name" value="HTH-TYPE TRANSCRIPTIONAL REGULATOR RUTR"/>
    <property type="match status" value="1"/>
</dbReference>
<dbReference type="InterPro" id="IPR001647">
    <property type="entry name" value="HTH_TetR"/>
</dbReference>
<dbReference type="InterPro" id="IPR050109">
    <property type="entry name" value="HTH-type_TetR-like_transc_reg"/>
</dbReference>
<accession>A0A089XDB4</accession>
<name>A0A089XDB4_STRGA</name>
<dbReference type="InterPro" id="IPR009057">
    <property type="entry name" value="Homeodomain-like_sf"/>
</dbReference>
<proteinExistence type="predicted"/>
<feature type="DNA-binding region" description="H-T-H motif" evidence="2">
    <location>
        <begin position="46"/>
        <end position="65"/>
    </location>
</feature>
<dbReference type="InterPro" id="IPR041490">
    <property type="entry name" value="KstR2_TetR_C"/>
</dbReference>
<dbReference type="STRING" id="1907.SGLAU_30120"/>
<dbReference type="PANTHER" id="PTHR30055:SF226">
    <property type="entry name" value="HTH-TYPE TRANSCRIPTIONAL REGULATOR PKSA"/>
    <property type="match status" value="1"/>
</dbReference>
<evidence type="ECO:0000256" key="3">
    <source>
        <dbReference type="SAM" id="MobiDB-lite"/>
    </source>
</evidence>
<dbReference type="SUPFAM" id="SSF48498">
    <property type="entry name" value="Tetracyclin repressor-like, C-terminal domain"/>
    <property type="match status" value="1"/>
</dbReference>
<evidence type="ECO:0000256" key="2">
    <source>
        <dbReference type="PROSITE-ProRule" id="PRU00335"/>
    </source>
</evidence>
<dbReference type="Pfam" id="PF00440">
    <property type="entry name" value="TetR_N"/>
    <property type="match status" value="1"/>
</dbReference>
<gene>
    <name evidence="5" type="ORF">SGLAU_30120</name>
</gene>
<dbReference type="RefSeq" id="WP_078957958.1">
    <property type="nucleotide sequence ID" value="NZ_CP009438.1"/>
</dbReference>
<evidence type="ECO:0000313" key="6">
    <source>
        <dbReference type="Proteomes" id="UP000029482"/>
    </source>
</evidence>
<protein>
    <submittedName>
        <fullName evidence="5">TetR family transcriptional regulator</fullName>
    </submittedName>
</protein>
<dbReference type="EMBL" id="CP009438">
    <property type="protein sequence ID" value="AIS01958.1"/>
    <property type="molecule type" value="Genomic_DNA"/>
</dbReference>
<sequence length="243" mass="26771">MTGRLRAPTGRYGGRSAEERQAERRRRFLDAALRLFGDRPGYRATTVAALCEAAGLSTRQFYEEFRTLEDVLAALHLQVNDWAEQAVRAAVAQAAGLPLAERVAAIFHAYAADVTADPRRIRITFVEIVGVSPRLEEQRLARRARWIDLIRAEAEAAVARGEAAPRDYRLPAAAFIGSVNGLLHDWSAGWVDATLDEVVTELVRQLLGLLRPVEWEDDRWDGRRYGAPGTGGNTAGRDTGPPG</sequence>
<dbReference type="OrthoDB" id="4331447at2"/>
<evidence type="ECO:0000259" key="4">
    <source>
        <dbReference type="PROSITE" id="PS50977"/>
    </source>
</evidence>
<dbReference type="GO" id="GO:0003700">
    <property type="term" value="F:DNA-binding transcription factor activity"/>
    <property type="evidence" value="ECO:0007669"/>
    <property type="project" value="TreeGrafter"/>
</dbReference>
<evidence type="ECO:0000313" key="5">
    <source>
        <dbReference type="EMBL" id="AIS01958.1"/>
    </source>
</evidence>
<feature type="region of interest" description="Disordered" evidence="3">
    <location>
        <begin position="221"/>
        <end position="243"/>
    </location>
</feature>
<reference evidence="6" key="1">
    <citation type="journal article" date="2015" name="J. Biotechnol.">
        <title>Complete genome sequence of the actinobacterium Streptomyces glaucescens GLA.O (DSM 40922) consisting of a linear chromosome and one linear plasmid.</title>
        <authorList>
            <person name="Ortseifen V."/>
            <person name="Winkler A."/>
            <person name="Albersmeier A."/>
            <person name="Wendler S."/>
            <person name="Puhler A."/>
            <person name="Kalinowski J."/>
            <person name="Ruckert C."/>
        </authorList>
    </citation>
    <scope>NUCLEOTIDE SEQUENCE [LARGE SCALE GENOMIC DNA]</scope>
    <source>
        <strain evidence="6">DSM 40922 / GLA O</strain>
    </source>
</reference>
<keyword evidence="1 2" id="KW-0238">DNA-binding</keyword>
<dbReference type="KEGG" id="sgu:SGLAU_30120"/>
<feature type="domain" description="HTH tetR-type" evidence="4">
    <location>
        <begin position="22"/>
        <end position="83"/>
    </location>
</feature>
<dbReference type="AlphaFoldDB" id="A0A089XDB4"/>
<evidence type="ECO:0000256" key="1">
    <source>
        <dbReference type="ARBA" id="ARBA00023125"/>
    </source>
</evidence>
<dbReference type="InterPro" id="IPR036271">
    <property type="entry name" value="Tet_transcr_reg_TetR-rel_C_sf"/>
</dbReference>